<accession>A0A090X2X7</accession>
<dbReference type="PIRSF" id="PIRSF011444">
    <property type="entry name" value="DUF1287"/>
    <property type="match status" value="1"/>
</dbReference>
<organism evidence="2 3">
    <name type="scientific">Nonlabens ulvanivorans</name>
    <name type="common">Persicivirga ulvanivorans</name>
    <dbReference type="NCBI Taxonomy" id="906888"/>
    <lineage>
        <taxon>Bacteria</taxon>
        <taxon>Pseudomonadati</taxon>
        <taxon>Bacteroidota</taxon>
        <taxon>Flavobacteriia</taxon>
        <taxon>Flavobacteriales</taxon>
        <taxon>Flavobacteriaceae</taxon>
        <taxon>Nonlabens</taxon>
    </lineage>
</organism>
<protein>
    <recommendedName>
        <fullName evidence="4">DUF1287 domain-containing protein</fullName>
    </recommendedName>
</protein>
<evidence type="ECO:0008006" key="4">
    <source>
        <dbReference type="Google" id="ProtNLM"/>
    </source>
</evidence>
<reference evidence="2 3" key="1">
    <citation type="journal article" date="2014" name="Genome Announc.">
        <title>Draft Genome Sequences of Marine Flavobacterium Nonlabens Strains NR17, NR24, NR27, NR32, NR33, and Ara13.</title>
        <authorList>
            <person name="Nakanishi M."/>
            <person name="Meirelles P."/>
            <person name="Suzuki R."/>
            <person name="Takatani N."/>
            <person name="Mino S."/>
            <person name="Suda W."/>
            <person name="Oshima K."/>
            <person name="Hattori M."/>
            <person name="Ohkuma M."/>
            <person name="Hosokawa M."/>
            <person name="Miyashita K."/>
            <person name="Thompson F.L."/>
            <person name="Niwa A."/>
            <person name="Sawabe T."/>
            <person name="Sawabe T."/>
        </authorList>
    </citation>
    <scope>NUCLEOTIDE SEQUENCE [LARGE SCALE GENOMIC DNA]</scope>
    <source>
        <strain evidence="3">JCM19275</strain>
    </source>
</reference>
<sequence length="195" mass="22041">MHFKTLLLTAFLLIPFGGICQTTFGWQLAHAADELTKDDVVYNGAYFSIDYPGGDVPSGYGVCTDVIIRVYRAVDIDLQKEVHEDMKKHFSAYPQNWGGLTGTDSNIDHRRVPNLRRFFERHNSSIAVTSLESDYLPGDIVSWVLSNGLTHIGIVSSNKIKGTNRYYIVHNIGAGQVYEDCLFQFKITGHYRYEP</sequence>
<evidence type="ECO:0000313" key="2">
    <source>
        <dbReference type="EMBL" id="GAL75052.1"/>
    </source>
</evidence>
<evidence type="ECO:0000313" key="3">
    <source>
        <dbReference type="Proteomes" id="UP000029647"/>
    </source>
</evidence>
<dbReference type="AlphaFoldDB" id="A0A090X2X7"/>
<name>A0A090X2X7_NONUL</name>
<dbReference type="InterPro" id="IPR009706">
    <property type="entry name" value="DUF1287"/>
</dbReference>
<evidence type="ECO:0000256" key="1">
    <source>
        <dbReference type="SAM" id="SignalP"/>
    </source>
</evidence>
<proteinExistence type="predicted"/>
<gene>
    <name evidence="2" type="ORF">JCM19275_1091</name>
</gene>
<dbReference type="Pfam" id="PF06940">
    <property type="entry name" value="DUF1287"/>
    <property type="match status" value="1"/>
</dbReference>
<dbReference type="Proteomes" id="UP000029647">
    <property type="component" value="Unassembled WGS sequence"/>
</dbReference>
<keyword evidence="1" id="KW-0732">Signal</keyword>
<comment type="caution">
    <text evidence="2">The sequence shown here is derived from an EMBL/GenBank/DDBJ whole genome shotgun (WGS) entry which is preliminary data.</text>
</comment>
<dbReference type="EMBL" id="BBNT01000003">
    <property type="protein sequence ID" value="GAL75052.1"/>
    <property type="molecule type" value="Genomic_DNA"/>
</dbReference>
<feature type="signal peptide" evidence="1">
    <location>
        <begin position="1"/>
        <end position="20"/>
    </location>
</feature>
<feature type="chain" id="PRO_5001868807" description="DUF1287 domain-containing protein" evidence="1">
    <location>
        <begin position="21"/>
        <end position="195"/>
    </location>
</feature>